<dbReference type="Gene3D" id="3.40.50.10210">
    <property type="match status" value="1"/>
</dbReference>
<evidence type="ECO:0000256" key="2">
    <source>
        <dbReference type="ARBA" id="ARBA00007110"/>
    </source>
</evidence>
<evidence type="ECO:0000256" key="3">
    <source>
        <dbReference type="ARBA" id="ARBA00011991"/>
    </source>
</evidence>
<keyword evidence="6 10" id="KW-0328">Glycosyltransferase</keyword>
<dbReference type="InterPro" id="IPR003200">
    <property type="entry name" value="Nict_dMeBzImd_PRibTrfase"/>
</dbReference>
<dbReference type="InterPro" id="IPR017846">
    <property type="entry name" value="Nict_dMeBzImd_PRibTrfase_bact"/>
</dbReference>
<comment type="caution">
    <text evidence="12">The sequence shown here is derived from an EMBL/GenBank/DDBJ whole genome shotgun (WGS) entry which is preliminary data.</text>
</comment>
<comment type="function">
    <text evidence="10">Catalyzes the synthesis of alpha-ribazole-5'-phosphate from nicotinate mononucleotide (NAMN) and 5,6-dimethylbenzimidazole (DMB).</text>
</comment>
<evidence type="ECO:0000256" key="9">
    <source>
        <dbReference type="ARBA" id="ARBA00047340"/>
    </source>
</evidence>
<dbReference type="SUPFAM" id="SSF52733">
    <property type="entry name" value="Nicotinate mononucleotide:5,6-dimethylbenzimidazole phosphoribosyltransferase (CobT)"/>
    <property type="match status" value="1"/>
</dbReference>
<comment type="catalytic activity">
    <reaction evidence="9 10">
        <text>5,6-dimethylbenzimidazole + nicotinate beta-D-ribonucleotide = alpha-ribazole 5'-phosphate + nicotinate + H(+)</text>
        <dbReference type="Rhea" id="RHEA:11196"/>
        <dbReference type="ChEBI" id="CHEBI:15378"/>
        <dbReference type="ChEBI" id="CHEBI:15890"/>
        <dbReference type="ChEBI" id="CHEBI:32544"/>
        <dbReference type="ChEBI" id="CHEBI:57502"/>
        <dbReference type="ChEBI" id="CHEBI:57918"/>
        <dbReference type="EC" id="2.4.2.21"/>
    </reaction>
</comment>
<evidence type="ECO:0000256" key="4">
    <source>
        <dbReference type="ARBA" id="ARBA00015486"/>
    </source>
</evidence>
<sequence>MSSLDDILKSRRDTRHFTADEVPDEVIEKALQAGHWAPSVGLTDATRYYIIKSAEVKSAVKNLFLDYNKKAEELTDNPEQKELYKSLKLEAIEEAPIGLIIAYDRSVLNQFTIGTIGSNEAVKFSSVCAAQNIWLSLTEQGYGMGWVSILNYYQFKKILDLPENIEPLGYFCIGKPATNYGNQPMLQQLHWKQKSEAPDCTEIKNVIENCVSDFVLKPQPETEDKTHFRSLLQEKIDSKTKPVGALGTLETLAFQIGTVFKTLNPKIIKPNIVVFAADHGIANHGVSAYPQDVTRQMVNNFLEGGAAINVFCNQHDIKLSIVDSGINYDFPTNAKLINAKIAKGTQSFLHSPAMSETELQLCLEKGKKIVETIAKTGSNCIGFGEMGIGNTSTASVLMSILTGFLIEECVGKGTGVADEKLIQKQKLLEKAIKNYSGSKELMPQLAYFGGFEIIQMASGILTAFENNMIILVDGFICSVAFLIASKINPAIIQNAVFCHCSAEKAHQKLLNYLQANPILNLDLRLGEGTGCAVAFPVLKSAEAFLNEMASFESAGVSRK</sequence>
<dbReference type="Gene3D" id="1.10.1610.10">
    <property type="match status" value="1"/>
</dbReference>
<evidence type="ECO:0000256" key="7">
    <source>
        <dbReference type="ARBA" id="ARBA00022679"/>
    </source>
</evidence>
<dbReference type="InterPro" id="IPR000415">
    <property type="entry name" value="Nitroreductase-like"/>
</dbReference>
<protein>
    <recommendedName>
        <fullName evidence="4 10">Nicotinate-nucleotide--dimethylbenzimidazole phosphoribosyltransferase</fullName>
        <shortName evidence="10">NN:DBI PRT</shortName>
        <ecNumber evidence="3 10">2.4.2.21</ecNumber>
    </recommendedName>
    <alternativeName>
        <fullName evidence="8 10">N(1)-alpha-phosphoribosyltransferase</fullName>
    </alternativeName>
</protein>
<dbReference type="NCBIfam" id="NF000996">
    <property type="entry name" value="PRK00105.1"/>
    <property type="match status" value="1"/>
</dbReference>
<organism evidence="12 13">
    <name type="scientific">Flavobacterium limi</name>
    <dbReference type="NCBI Taxonomy" id="2045105"/>
    <lineage>
        <taxon>Bacteria</taxon>
        <taxon>Pseudomonadati</taxon>
        <taxon>Bacteroidota</taxon>
        <taxon>Flavobacteriia</taxon>
        <taxon>Flavobacteriales</taxon>
        <taxon>Flavobacteriaceae</taxon>
        <taxon>Flavobacterium</taxon>
    </lineage>
</organism>
<dbReference type="EMBL" id="BMKP01000003">
    <property type="protein sequence ID" value="GGF09792.1"/>
    <property type="molecule type" value="Genomic_DNA"/>
</dbReference>
<accession>A0ABQ1U696</accession>
<dbReference type="InterPro" id="IPR029479">
    <property type="entry name" value="Nitroreductase"/>
</dbReference>
<dbReference type="InterPro" id="IPR012825">
    <property type="entry name" value="BluB"/>
</dbReference>
<proteinExistence type="inferred from homology"/>
<evidence type="ECO:0000256" key="6">
    <source>
        <dbReference type="ARBA" id="ARBA00022676"/>
    </source>
</evidence>
<dbReference type="Pfam" id="PF02277">
    <property type="entry name" value="DBI_PRT"/>
    <property type="match status" value="1"/>
</dbReference>
<dbReference type="GO" id="GO:0016757">
    <property type="term" value="F:glycosyltransferase activity"/>
    <property type="evidence" value="ECO:0007669"/>
    <property type="project" value="UniProtKB-KW"/>
</dbReference>
<dbReference type="Gene3D" id="3.40.109.10">
    <property type="entry name" value="NADH Oxidase"/>
    <property type="match status" value="1"/>
</dbReference>
<name>A0ABQ1U696_9FLAO</name>
<reference evidence="13" key="1">
    <citation type="journal article" date="2019" name="Int. J. Syst. Evol. Microbiol.">
        <title>The Global Catalogue of Microorganisms (GCM) 10K type strain sequencing project: providing services to taxonomists for standard genome sequencing and annotation.</title>
        <authorList>
            <consortium name="The Broad Institute Genomics Platform"/>
            <consortium name="The Broad Institute Genome Sequencing Center for Infectious Disease"/>
            <person name="Wu L."/>
            <person name="Ma J."/>
        </authorList>
    </citation>
    <scope>NUCLEOTIDE SEQUENCE [LARGE SCALE GENOMIC DNA]</scope>
    <source>
        <strain evidence="13">CGMCC 1.16060</strain>
    </source>
</reference>
<dbReference type="PANTHER" id="PTHR43463:SF1">
    <property type="entry name" value="NICOTINATE-NUCLEOTIDE--DIMETHYLBENZIMIDAZOLE PHOSPHORIBOSYLTRANSFERASE"/>
    <property type="match status" value="1"/>
</dbReference>
<dbReference type="Proteomes" id="UP000655016">
    <property type="component" value="Unassembled WGS sequence"/>
</dbReference>
<evidence type="ECO:0000313" key="12">
    <source>
        <dbReference type="EMBL" id="GGF09792.1"/>
    </source>
</evidence>
<dbReference type="NCBIfam" id="TIGR02476">
    <property type="entry name" value="BluB"/>
    <property type="match status" value="1"/>
</dbReference>
<dbReference type="RefSeq" id="WP_163393773.1">
    <property type="nucleotide sequence ID" value="NZ_BMKP01000003.1"/>
</dbReference>
<keyword evidence="7 10" id="KW-0808">Transferase</keyword>
<evidence type="ECO:0000259" key="11">
    <source>
        <dbReference type="Pfam" id="PF00881"/>
    </source>
</evidence>
<evidence type="ECO:0000313" key="13">
    <source>
        <dbReference type="Proteomes" id="UP000655016"/>
    </source>
</evidence>
<evidence type="ECO:0000256" key="1">
    <source>
        <dbReference type="ARBA" id="ARBA00005049"/>
    </source>
</evidence>
<dbReference type="CDD" id="cd02439">
    <property type="entry name" value="DMB-PRT_CobT"/>
    <property type="match status" value="1"/>
</dbReference>
<dbReference type="EC" id="2.4.2.21" evidence="3 10"/>
<feature type="domain" description="Nitroreductase" evidence="11">
    <location>
        <begin position="8"/>
        <end position="175"/>
    </location>
</feature>
<gene>
    <name evidence="12" type="primary">bluB</name>
    <name evidence="10" type="synonym">cobT</name>
    <name evidence="12" type="ORF">GCM10011518_18670</name>
</gene>
<evidence type="ECO:0000256" key="5">
    <source>
        <dbReference type="ARBA" id="ARBA00022573"/>
    </source>
</evidence>
<dbReference type="InterPro" id="IPR036087">
    <property type="entry name" value="Nict_dMeBzImd_PRibTrfase_sf"/>
</dbReference>
<dbReference type="SUPFAM" id="SSF55469">
    <property type="entry name" value="FMN-dependent nitroreductase-like"/>
    <property type="match status" value="1"/>
</dbReference>
<keyword evidence="13" id="KW-1185">Reference proteome</keyword>
<dbReference type="Pfam" id="PF00881">
    <property type="entry name" value="Nitroreductase"/>
    <property type="match status" value="1"/>
</dbReference>
<keyword evidence="5 10" id="KW-0169">Cobalamin biosynthesis</keyword>
<dbReference type="InterPro" id="IPR023195">
    <property type="entry name" value="Nict_dMeBzImd_PRibTrfase_N"/>
</dbReference>
<dbReference type="HAMAP" id="MF_00230">
    <property type="entry name" value="CobT"/>
    <property type="match status" value="1"/>
</dbReference>
<dbReference type="NCBIfam" id="TIGR03160">
    <property type="entry name" value="cobT_DBIPRT"/>
    <property type="match status" value="1"/>
</dbReference>
<comment type="pathway">
    <text evidence="1 10">Nucleoside biosynthesis; alpha-ribazole biosynthesis; alpha-ribazole from 5,6-dimethylbenzimidazole: step 1/2.</text>
</comment>
<comment type="similarity">
    <text evidence="2 10">Belongs to the CobT family.</text>
</comment>
<feature type="active site" description="Proton acceptor" evidence="10">
    <location>
        <position position="527"/>
    </location>
</feature>
<evidence type="ECO:0000256" key="10">
    <source>
        <dbReference type="HAMAP-Rule" id="MF_00230"/>
    </source>
</evidence>
<dbReference type="PANTHER" id="PTHR43463">
    <property type="entry name" value="NICOTINATE-NUCLEOTIDE--DIMETHYLBENZIMIDAZOLE PHOSPHORIBOSYLTRANSFERASE"/>
    <property type="match status" value="1"/>
</dbReference>
<evidence type="ECO:0000256" key="8">
    <source>
        <dbReference type="ARBA" id="ARBA00030686"/>
    </source>
</evidence>